<dbReference type="Pfam" id="PF01266">
    <property type="entry name" value="DAO"/>
    <property type="match status" value="1"/>
</dbReference>
<reference evidence="5" key="1">
    <citation type="journal article" date="2019" name="Int. J. Syst. Evol. Microbiol.">
        <title>The Global Catalogue of Microorganisms (GCM) 10K type strain sequencing project: providing services to taxonomists for standard genome sequencing and annotation.</title>
        <authorList>
            <consortium name="The Broad Institute Genomics Platform"/>
            <consortium name="The Broad Institute Genome Sequencing Center for Infectious Disease"/>
            <person name="Wu L."/>
            <person name="Ma J."/>
        </authorList>
    </citation>
    <scope>NUCLEOTIDE SEQUENCE [LARGE SCALE GENOMIC DNA]</scope>
    <source>
        <strain evidence="5">KCTC 62164</strain>
    </source>
</reference>
<organism evidence="4 5">
    <name type="scientific">Kordiimonas pumila</name>
    <dbReference type="NCBI Taxonomy" id="2161677"/>
    <lineage>
        <taxon>Bacteria</taxon>
        <taxon>Pseudomonadati</taxon>
        <taxon>Pseudomonadota</taxon>
        <taxon>Alphaproteobacteria</taxon>
        <taxon>Kordiimonadales</taxon>
        <taxon>Kordiimonadaceae</taxon>
        <taxon>Kordiimonas</taxon>
    </lineage>
</organism>
<proteinExistence type="predicted"/>
<dbReference type="InterPro" id="IPR036188">
    <property type="entry name" value="FAD/NAD-bd_sf"/>
</dbReference>
<dbReference type="Gene3D" id="3.30.9.10">
    <property type="entry name" value="D-Amino Acid Oxidase, subunit A, domain 2"/>
    <property type="match status" value="1"/>
</dbReference>
<dbReference type="Proteomes" id="UP001595444">
    <property type="component" value="Unassembled WGS sequence"/>
</dbReference>
<dbReference type="GO" id="GO:0016491">
    <property type="term" value="F:oxidoreductase activity"/>
    <property type="evidence" value="ECO:0007669"/>
    <property type="project" value="UniProtKB-KW"/>
</dbReference>
<comment type="caution">
    <text evidence="4">The sequence shown here is derived from an EMBL/GenBank/DDBJ whole genome shotgun (WGS) entry which is preliminary data.</text>
</comment>
<feature type="domain" description="FAD dependent oxidoreductase" evidence="3">
    <location>
        <begin position="31"/>
        <end position="382"/>
    </location>
</feature>
<sequence>MGIEYPESWYAASCHAGAPLEALQSHEADADVCVIGGGYTGLSAALALAEKGRKVVLLEAVRIGWGASGRNGGQLIRGFVGQERMARHLGESYKQEVADLTWAGHDIVRERISKYRINCELHNGWLEVAPTKYQAKGLVALYEKLLKSEPNKEWQLYEKQELRDLIATDIYEVGLLSKADAHLHPLKLCLGMRDACLGAGVSIYENSKVMRIVQGAKNCEVLTDTGKVSAKHVVLAANAHHQLLKSRLSGYAYPAGSYIIATERLPEAILNEINPHGHAICDTKKVCDYFRTTEDGRVLFGGRVNYSGNRPKSIQAALLPRMLKVWPQLDGVPITHEWGGKLAVPVTEVPIVGQISDRIYYSFGYTGHGVNTGNLLGVVLAEAITGSTKRFDMFVSVPKWRLPFGRCIGQQMVAAAIFYYKITDKI</sequence>
<evidence type="ECO:0000256" key="2">
    <source>
        <dbReference type="ARBA" id="ARBA00023002"/>
    </source>
</evidence>
<dbReference type="InterPro" id="IPR001613">
    <property type="entry name" value="Flavin_amine_oxidase"/>
</dbReference>
<dbReference type="PRINTS" id="PR00757">
    <property type="entry name" value="AMINEOXDASEF"/>
</dbReference>
<accession>A0ABV7D916</accession>
<keyword evidence="2 4" id="KW-0560">Oxidoreductase</keyword>
<dbReference type="InterPro" id="IPR006076">
    <property type="entry name" value="FAD-dep_OxRdtase"/>
</dbReference>
<dbReference type="EC" id="1.-.-.-" evidence="4"/>
<keyword evidence="5" id="KW-1185">Reference proteome</keyword>
<dbReference type="RefSeq" id="WP_194215553.1">
    <property type="nucleotide sequence ID" value="NZ_CP061205.1"/>
</dbReference>
<gene>
    <name evidence="4" type="ORF">ACFOKA_16480</name>
</gene>
<name>A0ABV7D916_9PROT</name>
<evidence type="ECO:0000256" key="1">
    <source>
        <dbReference type="ARBA" id="ARBA00001974"/>
    </source>
</evidence>
<dbReference type="EMBL" id="JBHRSL010000027">
    <property type="protein sequence ID" value="MFC3053497.1"/>
    <property type="molecule type" value="Genomic_DNA"/>
</dbReference>
<comment type="cofactor">
    <cofactor evidence="1">
        <name>FAD</name>
        <dbReference type="ChEBI" id="CHEBI:57692"/>
    </cofactor>
</comment>
<dbReference type="Gene3D" id="3.50.50.60">
    <property type="entry name" value="FAD/NAD(P)-binding domain"/>
    <property type="match status" value="1"/>
</dbReference>
<evidence type="ECO:0000313" key="5">
    <source>
        <dbReference type="Proteomes" id="UP001595444"/>
    </source>
</evidence>
<dbReference type="PANTHER" id="PTHR13847:SF281">
    <property type="entry name" value="FAD DEPENDENT OXIDOREDUCTASE DOMAIN-CONTAINING PROTEIN"/>
    <property type="match status" value="1"/>
</dbReference>
<dbReference type="PANTHER" id="PTHR13847">
    <property type="entry name" value="SARCOSINE DEHYDROGENASE-RELATED"/>
    <property type="match status" value="1"/>
</dbReference>
<dbReference type="SUPFAM" id="SSF51905">
    <property type="entry name" value="FAD/NAD(P)-binding domain"/>
    <property type="match status" value="1"/>
</dbReference>
<evidence type="ECO:0000259" key="3">
    <source>
        <dbReference type="Pfam" id="PF01266"/>
    </source>
</evidence>
<evidence type="ECO:0000313" key="4">
    <source>
        <dbReference type="EMBL" id="MFC3053497.1"/>
    </source>
</evidence>
<protein>
    <submittedName>
        <fullName evidence="4">NAD(P)/FAD-dependent oxidoreductase</fullName>
        <ecNumber evidence="4">1.-.-.-</ecNumber>
    </submittedName>
</protein>